<dbReference type="GO" id="GO:0000175">
    <property type="term" value="F:3'-5'-RNA exonuclease activity"/>
    <property type="evidence" value="ECO:0007669"/>
    <property type="project" value="TreeGrafter"/>
</dbReference>
<keyword evidence="4 9" id="KW-0548">Nucleotidyltransferase</keyword>
<feature type="binding site" evidence="9">
    <location>
        <position position="484"/>
    </location>
    <ligand>
        <name>Mg(2+)</name>
        <dbReference type="ChEBI" id="CHEBI:18420"/>
    </ligand>
</feature>
<protein>
    <recommendedName>
        <fullName evidence="9">Polyribonucleotide nucleotidyltransferase</fullName>
        <ecNumber evidence="9">2.7.7.8</ecNumber>
    </recommendedName>
    <alternativeName>
        <fullName evidence="9">Polynucleotide phosphorylase</fullName>
        <shortName evidence="9">PNPase</shortName>
    </alternativeName>
</protein>
<comment type="cofactor">
    <cofactor evidence="9">
        <name>Mg(2+)</name>
        <dbReference type="ChEBI" id="CHEBI:18420"/>
    </cofactor>
</comment>
<comment type="subcellular location">
    <subcellularLocation>
        <location evidence="9">Cytoplasm</location>
    </subcellularLocation>
</comment>
<evidence type="ECO:0000313" key="13">
    <source>
        <dbReference type="Proteomes" id="UP000324143"/>
    </source>
</evidence>
<dbReference type="CDD" id="cd02393">
    <property type="entry name" value="KH-I_PNPase"/>
    <property type="match status" value="1"/>
</dbReference>
<dbReference type="InterPro" id="IPR001247">
    <property type="entry name" value="ExoRNase_PH_dom1"/>
</dbReference>
<dbReference type="NCBIfam" id="NF008805">
    <property type="entry name" value="PRK11824.1"/>
    <property type="match status" value="1"/>
</dbReference>
<dbReference type="SMART" id="SM00322">
    <property type="entry name" value="KH"/>
    <property type="match status" value="1"/>
</dbReference>
<dbReference type="InterPro" id="IPR020568">
    <property type="entry name" value="Ribosomal_Su5_D2-typ_SF"/>
</dbReference>
<keyword evidence="10" id="KW-0175">Coiled coil</keyword>
<reference evidence="12" key="1">
    <citation type="submission" date="2019-08" db="EMBL/GenBank/DDBJ databases">
        <title>Genomic characterization of a novel candidate phylum (ARYD3) from a high temperature, high salinity tertiary oil reservoir in north central Oklahoma, USA.</title>
        <authorList>
            <person name="Youssef N.H."/>
            <person name="Yadav A."/>
            <person name="Elshahed M.S."/>
        </authorList>
    </citation>
    <scope>NUCLEOTIDE SEQUENCE [LARGE SCALE GENOMIC DNA]</scope>
    <source>
        <strain evidence="12">ARYD3</strain>
    </source>
</reference>
<dbReference type="Gene3D" id="2.40.50.140">
    <property type="entry name" value="Nucleic acid-binding proteins"/>
    <property type="match status" value="1"/>
</dbReference>
<dbReference type="Pfam" id="PF00013">
    <property type="entry name" value="KH_1"/>
    <property type="match status" value="1"/>
</dbReference>
<evidence type="ECO:0000256" key="8">
    <source>
        <dbReference type="ARBA" id="ARBA00025604"/>
    </source>
</evidence>
<evidence type="ECO:0000256" key="6">
    <source>
        <dbReference type="ARBA" id="ARBA00022842"/>
    </source>
</evidence>
<dbReference type="Gene3D" id="3.30.1370.10">
    <property type="entry name" value="K Homology domain, type 1"/>
    <property type="match status" value="1"/>
</dbReference>
<gene>
    <name evidence="9" type="primary">pnp</name>
    <name evidence="12" type="ORF">FXF47_01215</name>
</gene>
<dbReference type="EC" id="2.7.7.8" evidence="9"/>
<dbReference type="FunFam" id="2.40.50.140:FF:000103">
    <property type="entry name" value="protein RRP5 homolog"/>
    <property type="match status" value="1"/>
</dbReference>
<dbReference type="SMART" id="SM00316">
    <property type="entry name" value="S1"/>
    <property type="match status" value="1"/>
</dbReference>
<dbReference type="FunFam" id="3.30.230.70:FF:000002">
    <property type="entry name" value="Polyribonucleotide nucleotidyltransferase"/>
    <property type="match status" value="1"/>
</dbReference>
<dbReference type="InterPro" id="IPR036612">
    <property type="entry name" value="KH_dom_type_1_sf"/>
</dbReference>
<name>A0A5D0ME94_9BACT</name>
<dbReference type="FunFam" id="3.30.230.70:FF:000001">
    <property type="entry name" value="Polyribonucleotide nucleotidyltransferase"/>
    <property type="match status" value="1"/>
</dbReference>
<evidence type="ECO:0000256" key="1">
    <source>
        <dbReference type="ARBA" id="ARBA00007404"/>
    </source>
</evidence>
<dbReference type="InterPro" id="IPR015848">
    <property type="entry name" value="PNPase_PH_RNA-bd_bac/org-type"/>
</dbReference>
<dbReference type="SUPFAM" id="SSF46915">
    <property type="entry name" value="Polynucleotide phosphorylase/guanosine pentaphosphate synthase (PNPase/GPSI), domain 3"/>
    <property type="match status" value="1"/>
</dbReference>
<dbReference type="FunFam" id="3.30.1370.10:FF:000001">
    <property type="entry name" value="Polyribonucleotide nucleotidyltransferase"/>
    <property type="match status" value="1"/>
</dbReference>
<evidence type="ECO:0000256" key="5">
    <source>
        <dbReference type="ARBA" id="ARBA00022723"/>
    </source>
</evidence>
<dbReference type="Gene3D" id="3.30.230.70">
    <property type="entry name" value="GHMP Kinase, N-terminal domain"/>
    <property type="match status" value="2"/>
</dbReference>
<feature type="binding site" evidence="9">
    <location>
        <position position="490"/>
    </location>
    <ligand>
        <name>Mg(2+)</name>
        <dbReference type="ChEBI" id="CHEBI:18420"/>
    </ligand>
</feature>
<dbReference type="EMBL" id="VSIX01000012">
    <property type="protein sequence ID" value="TYB31987.1"/>
    <property type="molecule type" value="Genomic_DNA"/>
</dbReference>
<dbReference type="AlphaFoldDB" id="A0A5D0ME94"/>
<comment type="catalytic activity">
    <reaction evidence="9">
        <text>RNA(n+1) + phosphate = RNA(n) + a ribonucleoside 5'-diphosphate</text>
        <dbReference type="Rhea" id="RHEA:22096"/>
        <dbReference type="Rhea" id="RHEA-COMP:14527"/>
        <dbReference type="Rhea" id="RHEA-COMP:17342"/>
        <dbReference type="ChEBI" id="CHEBI:43474"/>
        <dbReference type="ChEBI" id="CHEBI:57930"/>
        <dbReference type="ChEBI" id="CHEBI:140395"/>
        <dbReference type="EC" id="2.7.7.8"/>
    </reaction>
</comment>
<dbReference type="Pfam" id="PF03725">
    <property type="entry name" value="RNase_PH_C"/>
    <property type="match status" value="2"/>
</dbReference>
<dbReference type="InterPro" id="IPR015847">
    <property type="entry name" value="ExoRNase_PH_dom2"/>
</dbReference>
<dbReference type="Pfam" id="PF00575">
    <property type="entry name" value="S1"/>
    <property type="match status" value="1"/>
</dbReference>
<sequence length="691" mass="77009">MIYDKKLEFYGENLSIETGEMARQADGSCVVKYGKTMVLATAVADNEQSSMGFFPLMVDYREKAYSAGKIPGGFFKREGKSSDKEILASRMIDRPIRPLFADDFFNEVQIITTVVSSDKENKADVLGMLGASLSLMLSGVPFKGPIAGVRVGYVNGEYIINPTNTDLDESEMDMIVAGSSSAVTMVEGFFEKVSEEVVLQGINKAHEAIKKLCKLQKEIIDEVGQKEFDYEPFVIEDSLKEEIEEISGKKLEKSCDIKDKLKRQMYVDEIYNEVEEKILEKNPEIDQRKIKFAFKDIEKKIVRNRVVNQNKRVDGRDFDEIRPLSIRAGLLPRAHGSSLFTRGETQALVAVTLGTSSDVQILDQLKGESEKTFMLHYNFPPYCVNEVKPLRGPARREIGHGMLAEHALKPIIPEEDEFGYTVRIVSDILESNGSSSMATVCGGSLALMDAGVPVDDQIAGVAMGMIKKDDNDFIILSDITGLEDHLGDMDFKIAGTEENVTAVQMDIKIEGVSNEILKKALKQAKKGRSHILSHMNNVISEPKTDVSEFAPQMIKMQIPKDKIFEVIGPSGKTIKALTEKTNSEIWIDDDGTVKISSENREDAEQAKKEIEAIIKEYEVGDIIDGVVDKVTEYGVFVKLPNNKSALLHISEISNKYIEDVSDVFDVGDKVRAKIIKKDDKDRLSLSMKELE</sequence>
<dbReference type="InterPro" id="IPR004088">
    <property type="entry name" value="KH_dom_type_1"/>
</dbReference>
<accession>A0A5D0ME94</accession>
<dbReference type="GO" id="GO:0005829">
    <property type="term" value="C:cytosol"/>
    <property type="evidence" value="ECO:0007669"/>
    <property type="project" value="TreeGrafter"/>
</dbReference>
<dbReference type="Proteomes" id="UP000324143">
    <property type="component" value="Unassembled WGS sequence"/>
</dbReference>
<evidence type="ECO:0000256" key="9">
    <source>
        <dbReference type="HAMAP-Rule" id="MF_01595"/>
    </source>
</evidence>
<comment type="caution">
    <text evidence="12">The sequence shown here is derived from an EMBL/GenBank/DDBJ whole genome shotgun (WGS) entry which is preliminary data.</text>
</comment>
<dbReference type="InterPro" id="IPR012162">
    <property type="entry name" value="PNPase"/>
</dbReference>
<evidence type="ECO:0000256" key="10">
    <source>
        <dbReference type="SAM" id="Coils"/>
    </source>
</evidence>
<comment type="function">
    <text evidence="9">Involved in mRNA degradation. Catalyzes the phosphorolysis of single-stranded polyribonucleotides processively in the 3'- to 5'-direction.</text>
</comment>
<evidence type="ECO:0000313" key="12">
    <source>
        <dbReference type="EMBL" id="TYB31987.1"/>
    </source>
</evidence>
<dbReference type="GO" id="GO:0000287">
    <property type="term" value="F:magnesium ion binding"/>
    <property type="evidence" value="ECO:0007669"/>
    <property type="project" value="UniProtKB-UniRule"/>
</dbReference>
<dbReference type="Pfam" id="PF01138">
    <property type="entry name" value="RNase_PH"/>
    <property type="match status" value="2"/>
</dbReference>
<dbReference type="GO" id="GO:0006396">
    <property type="term" value="P:RNA processing"/>
    <property type="evidence" value="ECO:0007669"/>
    <property type="project" value="InterPro"/>
</dbReference>
<comment type="similarity">
    <text evidence="1 9">Belongs to the polyribonucleotide nucleotidyltransferase family.</text>
</comment>
<evidence type="ECO:0000256" key="3">
    <source>
        <dbReference type="ARBA" id="ARBA00022679"/>
    </source>
</evidence>
<dbReference type="InterPro" id="IPR027408">
    <property type="entry name" value="PNPase/RNase_PH_dom_sf"/>
</dbReference>
<dbReference type="PANTHER" id="PTHR11252:SF0">
    <property type="entry name" value="POLYRIBONUCLEOTIDE NUCLEOTIDYLTRANSFERASE 1, MITOCHONDRIAL"/>
    <property type="match status" value="1"/>
</dbReference>
<feature type="domain" description="S1 motif" evidence="11">
    <location>
        <begin position="620"/>
        <end position="688"/>
    </location>
</feature>
<dbReference type="PANTHER" id="PTHR11252">
    <property type="entry name" value="POLYRIBONUCLEOTIDE NUCLEOTIDYLTRANSFERASE"/>
    <property type="match status" value="1"/>
</dbReference>
<keyword evidence="6 9" id="KW-0460">Magnesium</keyword>
<keyword evidence="5 9" id="KW-0479">Metal-binding</keyword>
<dbReference type="PROSITE" id="PS50084">
    <property type="entry name" value="KH_TYPE_1"/>
    <property type="match status" value="1"/>
</dbReference>
<dbReference type="Pfam" id="PF03726">
    <property type="entry name" value="PNPase"/>
    <property type="match status" value="1"/>
</dbReference>
<dbReference type="SUPFAM" id="SSF54211">
    <property type="entry name" value="Ribosomal protein S5 domain 2-like"/>
    <property type="match status" value="2"/>
</dbReference>
<keyword evidence="7 9" id="KW-0694">RNA-binding</keyword>
<evidence type="ECO:0000256" key="7">
    <source>
        <dbReference type="ARBA" id="ARBA00022884"/>
    </source>
</evidence>
<dbReference type="InterPro" id="IPR003029">
    <property type="entry name" value="S1_domain"/>
</dbReference>
<dbReference type="GO" id="GO:0003723">
    <property type="term" value="F:RNA binding"/>
    <property type="evidence" value="ECO:0007669"/>
    <property type="project" value="UniProtKB-UniRule"/>
</dbReference>
<dbReference type="InterPro" id="IPR036345">
    <property type="entry name" value="ExoRNase_PH_dom2_sf"/>
</dbReference>
<keyword evidence="3 9" id="KW-0808">Transferase</keyword>
<dbReference type="GO" id="GO:0006402">
    <property type="term" value="P:mRNA catabolic process"/>
    <property type="evidence" value="ECO:0007669"/>
    <property type="project" value="UniProtKB-UniRule"/>
</dbReference>
<evidence type="ECO:0000259" key="11">
    <source>
        <dbReference type="PROSITE" id="PS50126"/>
    </source>
</evidence>
<feature type="coiled-coil region" evidence="10">
    <location>
        <begin position="593"/>
        <end position="620"/>
    </location>
</feature>
<evidence type="ECO:0000256" key="4">
    <source>
        <dbReference type="ARBA" id="ARBA00022695"/>
    </source>
</evidence>
<dbReference type="GO" id="GO:0004654">
    <property type="term" value="F:polyribonucleotide nucleotidyltransferase activity"/>
    <property type="evidence" value="ECO:0007669"/>
    <property type="project" value="UniProtKB-UniRule"/>
</dbReference>
<dbReference type="PIRSF" id="PIRSF005499">
    <property type="entry name" value="PNPase"/>
    <property type="match status" value="1"/>
</dbReference>
<proteinExistence type="inferred from homology"/>
<dbReference type="HAMAP" id="MF_01595">
    <property type="entry name" value="PNPase"/>
    <property type="match status" value="1"/>
</dbReference>
<dbReference type="SUPFAM" id="SSF54791">
    <property type="entry name" value="Eukaryotic type KH-domain (KH-domain type I)"/>
    <property type="match status" value="1"/>
</dbReference>
<dbReference type="CDD" id="cd11363">
    <property type="entry name" value="RNase_PH_PNPase_1"/>
    <property type="match status" value="1"/>
</dbReference>
<dbReference type="InterPro" id="IPR012340">
    <property type="entry name" value="NA-bd_OB-fold"/>
</dbReference>
<dbReference type="NCBIfam" id="TIGR03591">
    <property type="entry name" value="polynuc_phos"/>
    <property type="match status" value="1"/>
</dbReference>
<organism evidence="12 13">
    <name type="scientific">Candidatus Mcinerneyibacterium aminivorans</name>
    <dbReference type="NCBI Taxonomy" id="2703815"/>
    <lineage>
        <taxon>Bacteria</taxon>
        <taxon>Candidatus Macinerneyibacteriota</taxon>
        <taxon>Candidatus Mcinerneyibacteria</taxon>
        <taxon>Candidatus Mcinerneyibacteriales</taxon>
        <taxon>Candidatus Mcinerneyibacteriaceae</taxon>
        <taxon>Candidatus Mcinerneyibacterium</taxon>
    </lineage>
</organism>
<dbReference type="PROSITE" id="PS50126">
    <property type="entry name" value="S1"/>
    <property type="match status" value="1"/>
</dbReference>
<comment type="function">
    <text evidence="8">Binds mRNA; thus facilitating recognition of the initiation point. It is needed to translate mRNA with a short Shine-Dalgarno (SD) purine-rich sequence.</text>
</comment>
<keyword evidence="13" id="KW-1185">Reference proteome</keyword>
<dbReference type="SUPFAM" id="SSF50249">
    <property type="entry name" value="Nucleic acid-binding proteins"/>
    <property type="match status" value="1"/>
</dbReference>
<dbReference type="CDD" id="cd11364">
    <property type="entry name" value="RNase_PH_PNPase_2"/>
    <property type="match status" value="1"/>
</dbReference>
<keyword evidence="2 9" id="KW-0963">Cytoplasm</keyword>
<evidence type="ECO:0000256" key="2">
    <source>
        <dbReference type="ARBA" id="ARBA00022490"/>
    </source>
</evidence>
<dbReference type="InterPro" id="IPR004087">
    <property type="entry name" value="KH_dom"/>
</dbReference>
<dbReference type="InterPro" id="IPR036456">
    <property type="entry name" value="PNPase_PH_RNA-bd_sf"/>
</dbReference>
<dbReference type="SUPFAM" id="SSF55666">
    <property type="entry name" value="Ribonuclease PH domain 2-like"/>
    <property type="match status" value="2"/>
</dbReference>